<dbReference type="Pfam" id="PF17286">
    <property type="entry name" value="PRMT5_C"/>
    <property type="match status" value="1"/>
</dbReference>
<keyword evidence="1 4" id="KW-0489">Methyltransferase</keyword>
<dbReference type="GO" id="GO:0005634">
    <property type="term" value="C:nucleus"/>
    <property type="evidence" value="ECO:0007669"/>
    <property type="project" value="TreeGrafter"/>
</dbReference>
<feature type="domain" description="PRMT5 TIM barrel" evidence="10">
    <location>
        <begin position="95"/>
        <end position="380"/>
    </location>
</feature>
<dbReference type="Gene3D" id="3.20.20.150">
    <property type="entry name" value="Divalent-metal-dependent TIM barrel enzymes"/>
    <property type="match status" value="1"/>
</dbReference>
<evidence type="ECO:0000256" key="7">
    <source>
        <dbReference type="PIRSR" id="PIRSR015894-3"/>
    </source>
</evidence>
<feature type="site" description="Critical for specifying symmetric addition of methyl groups" evidence="7">
    <location>
        <position position="417"/>
    </location>
</feature>
<dbReference type="PANTHER" id="PTHR10738">
    <property type="entry name" value="PROTEIN ARGININE N-METHYLTRANSFERASE 5"/>
    <property type="match status" value="1"/>
</dbReference>
<feature type="binding site" evidence="6">
    <location>
        <begin position="423"/>
        <end position="424"/>
    </location>
    <ligand>
        <name>S-adenosyl-L-methionine</name>
        <dbReference type="ChEBI" id="CHEBI:59789"/>
    </ligand>
</feature>
<reference evidence="12 13" key="1">
    <citation type="submission" date="2019-03" db="EMBL/GenBank/DDBJ databases">
        <title>Rhodosporidium diobovatum UCD-FST 08-225 genome sequencing, assembly, and annotation.</title>
        <authorList>
            <person name="Fakankun I.U."/>
            <person name="Fristensky B."/>
            <person name="Levin D.B."/>
        </authorList>
    </citation>
    <scope>NUCLEOTIDE SEQUENCE [LARGE SCALE GENOMIC DNA]</scope>
    <source>
        <strain evidence="12 13">UCD-FST 08-225</strain>
    </source>
</reference>
<dbReference type="GO" id="GO:0016274">
    <property type="term" value="F:protein-arginine N-methyltransferase activity"/>
    <property type="evidence" value="ECO:0007669"/>
    <property type="project" value="InterPro"/>
</dbReference>
<keyword evidence="2 4" id="KW-0808">Transferase</keyword>
<evidence type="ECO:0000259" key="9">
    <source>
        <dbReference type="Pfam" id="PF05185"/>
    </source>
</evidence>
<feature type="binding site" evidence="6">
    <location>
        <position position="477"/>
    </location>
    <ligand>
        <name>S-adenosyl-L-methionine</name>
        <dbReference type="ChEBI" id="CHEBI:59789"/>
    </ligand>
</feature>
<comment type="similarity">
    <text evidence="4">Belongs to the class I-like SAM-binding methyltransferase superfamily.</text>
</comment>
<dbReference type="InterPro" id="IPR035075">
    <property type="entry name" value="PRMT5"/>
</dbReference>
<dbReference type="STRING" id="5288.A0A5C5G152"/>
<comment type="caution">
    <text evidence="12">The sequence shown here is derived from an EMBL/GenBank/DDBJ whole genome shotgun (WGS) entry which is preliminary data.</text>
</comment>
<dbReference type="EMBL" id="SOZI01000020">
    <property type="protein sequence ID" value="TNY22798.1"/>
    <property type="molecule type" value="Genomic_DNA"/>
</dbReference>
<evidence type="ECO:0000256" key="4">
    <source>
        <dbReference type="PIRNR" id="PIRNR015894"/>
    </source>
</evidence>
<dbReference type="InterPro" id="IPR025799">
    <property type="entry name" value="Arg_MeTrfase"/>
</dbReference>
<evidence type="ECO:0000256" key="3">
    <source>
        <dbReference type="ARBA" id="ARBA00022691"/>
    </source>
</evidence>
<dbReference type="PIRSF" id="PIRSF015894">
    <property type="entry name" value="Skb1_MeTrfase"/>
    <property type="match status" value="1"/>
</dbReference>
<dbReference type="PROSITE" id="PS51678">
    <property type="entry name" value="SAM_MT_PRMT"/>
    <property type="match status" value="1"/>
</dbReference>
<feature type="domain" description="PRMT5 arginine-N-methyltransferase" evidence="9">
    <location>
        <begin position="388"/>
        <end position="549"/>
    </location>
</feature>
<evidence type="ECO:0000256" key="6">
    <source>
        <dbReference type="PIRSR" id="PIRSR015894-2"/>
    </source>
</evidence>
<evidence type="ECO:0000256" key="2">
    <source>
        <dbReference type="ARBA" id="ARBA00022679"/>
    </source>
</evidence>
<feature type="binding site" evidence="6">
    <location>
        <position position="414"/>
    </location>
    <ligand>
        <name>S-adenosyl-L-methionine</name>
        <dbReference type="ChEBI" id="CHEBI:59789"/>
    </ligand>
</feature>
<gene>
    <name evidence="12" type="ORF">DMC30DRAFT_391372</name>
</gene>
<feature type="region of interest" description="Disordered" evidence="8">
    <location>
        <begin position="65"/>
        <end position="91"/>
    </location>
</feature>
<feature type="active site" description="Proton donor/acceptor" evidence="5">
    <location>
        <position position="520"/>
    </location>
</feature>
<evidence type="ECO:0000313" key="12">
    <source>
        <dbReference type="EMBL" id="TNY22798.1"/>
    </source>
</evidence>
<dbReference type="Gene3D" id="2.70.160.11">
    <property type="entry name" value="Hnrnp arginine n-methyltransferase1"/>
    <property type="match status" value="1"/>
</dbReference>
<feature type="binding site" evidence="6">
    <location>
        <begin position="504"/>
        <end position="505"/>
    </location>
    <ligand>
        <name>S-adenosyl-L-methionine</name>
        <dbReference type="ChEBI" id="CHEBI:59789"/>
    </ligand>
</feature>
<dbReference type="Gene3D" id="3.40.50.150">
    <property type="entry name" value="Vaccinia Virus protein VP39"/>
    <property type="match status" value="1"/>
</dbReference>
<name>A0A5C5G152_9BASI</name>
<evidence type="ECO:0000256" key="8">
    <source>
        <dbReference type="SAM" id="MobiDB-lite"/>
    </source>
</evidence>
<feature type="domain" description="PRMT5 oligomerisation" evidence="11">
    <location>
        <begin position="552"/>
        <end position="849"/>
    </location>
</feature>
<dbReference type="CDD" id="cd02440">
    <property type="entry name" value="AdoMet_MTases"/>
    <property type="match status" value="1"/>
</dbReference>
<dbReference type="InterPro" id="IPR007857">
    <property type="entry name" value="Arg_MeTrfase_PRMT5"/>
</dbReference>
<accession>A0A5C5G152</accession>
<evidence type="ECO:0000259" key="10">
    <source>
        <dbReference type="Pfam" id="PF17285"/>
    </source>
</evidence>
<protein>
    <recommendedName>
        <fullName evidence="4">Protein arginine N-methyltransferase</fullName>
    </recommendedName>
</protein>
<dbReference type="Proteomes" id="UP000311382">
    <property type="component" value="Unassembled WGS sequence"/>
</dbReference>
<dbReference type="SUPFAM" id="SSF53335">
    <property type="entry name" value="S-adenosyl-L-methionine-dependent methyltransferases"/>
    <property type="match status" value="1"/>
</dbReference>
<proteinExistence type="inferred from homology"/>
<dbReference type="Pfam" id="PF17285">
    <property type="entry name" value="PRMT5_TIM"/>
    <property type="match status" value="1"/>
</dbReference>
<dbReference type="GO" id="GO:0006355">
    <property type="term" value="P:regulation of DNA-templated transcription"/>
    <property type="evidence" value="ECO:0007669"/>
    <property type="project" value="TreeGrafter"/>
</dbReference>
<dbReference type="InterPro" id="IPR029063">
    <property type="entry name" value="SAM-dependent_MTases_sf"/>
</dbReference>
<evidence type="ECO:0000313" key="13">
    <source>
        <dbReference type="Proteomes" id="UP000311382"/>
    </source>
</evidence>
<dbReference type="PANTHER" id="PTHR10738:SF0">
    <property type="entry name" value="PROTEIN ARGININE N-METHYLTRANSFERASE 5"/>
    <property type="match status" value="1"/>
</dbReference>
<feature type="active site" description="Proton donor/acceptor" evidence="5">
    <location>
        <position position="529"/>
    </location>
</feature>
<feature type="region of interest" description="Disordered" evidence="8">
    <location>
        <begin position="19"/>
        <end position="50"/>
    </location>
</feature>
<dbReference type="AlphaFoldDB" id="A0A5C5G152"/>
<sequence length="851" mass="91686">MDRLPIALHLPQELLPLSGSLSSSHARGGGQQPSKVVGSGAGYGPPLPADGTPLSRLVSSVLYAPPREPTPAEAAAAAAQAQGGSWSQQRPTRTEYDLVALPLTNGNWQERWERMCTITASPTELDLGVAAAQADAQADEAETWRAGGGFLRTEINITRSEESGSLISFASNWLELDSPIEGFRFDSELALRQEISYASYLSITSIVLPPPKLENRDYLADYARAINGALASSWHINISIRLPVAVYSEAELAARPGTPAFQAVTGDSDRCETWEMWNTLRGMCAYSPRLTLTLDLTSPLPSPKSLTRWAAEPVRHIFLPCTSFIPNAKGYPVLSKSMQAFLKSAFKFRPTVILSGTHRGLHSAGGHLAYAQYVRFLYRKAQELLPVEEYAQGYMDHLQQPLQPLMDNLEGETYEGFEKDPIKYRQYEEAVYRALLDRPQDRITTIFVVGAGRGPLVAGCLRAAERSQRRISLTAVEKNPAAFVILQERSALEWGSQVKLVYSDMRSFNPKEKADIIVSELLGSFGDNELSPECLDGVMRTLKPDGISIPASYTSFLAPIATSRLHTEVTNPQVASTSTVVDSKPAEQPYVVMFSAFDTLSGAGGRNGVDKVQECWTFDHPRPDVVVDEQGLPLTNGHNARSAHLSFHIPRAGVCHGFAGYFEAVLYDDVTLSIHPERAAGDMLSWFPIFFPLAEPMYLPAHSELDVQMWRLTDNTKRRVWFEWAAQAYLPVSTLGGLSARGGGPGGAGARNSLTSPPTSATSGSFSLGGALSPTLAGSDAAFASAPSPHLGASMSGGGGGGGEGRMPGIAEENAGGLLDGSVLGSGVGDRIKISQTRLHNPGGKTSWIGL</sequence>
<dbReference type="OrthoDB" id="1368803at2759"/>
<dbReference type="GO" id="GO:0005829">
    <property type="term" value="C:cytosol"/>
    <property type="evidence" value="ECO:0007669"/>
    <property type="project" value="TreeGrafter"/>
</dbReference>
<feature type="compositionally biased region" description="Low complexity" evidence="8">
    <location>
        <begin position="71"/>
        <end position="82"/>
    </location>
</feature>
<feature type="compositionally biased region" description="Polar residues" evidence="8">
    <location>
        <begin position="752"/>
        <end position="766"/>
    </location>
</feature>
<keyword evidence="3 4" id="KW-0949">S-adenosyl-L-methionine</keyword>
<dbReference type="InterPro" id="IPR035248">
    <property type="entry name" value="PRMT5_C"/>
</dbReference>
<dbReference type="Pfam" id="PF05185">
    <property type="entry name" value="PRMT5"/>
    <property type="match status" value="1"/>
</dbReference>
<evidence type="ECO:0000259" key="11">
    <source>
        <dbReference type="Pfam" id="PF17286"/>
    </source>
</evidence>
<dbReference type="GO" id="GO:0032259">
    <property type="term" value="P:methylation"/>
    <property type="evidence" value="ECO:0007669"/>
    <property type="project" value="UniProtKB-KW"/>
</dbReference>
<dbReference type="InterPro" id="IPR035247">
    <property type="entry name" value="PRMT5_TIM"/>
</dbReference>
<feature type="region of interest" description="Disordered" evidence="8">
    <location>
        <begin position="742"/>
        <end position="767"/>
    </location>
</feature>
<evidence type="ECO:0000256" key="5">
    <source>
        <dbReference type="PIRSR" id="PIRSR015894-1"/>
    </source>
</evidence>
<organism evidence="12 13">
    <name type="scientific">Rhodotorula diobovata</name>
    <dbReference type="NCBI Taxonomy" id="5288"/>
    <lineage>
        <taxon>Eukaryota</taxon>
        <taxon>Fungi</taxon>
        <taxon>Dikarya</taxon>
        <taxon>Basidiomycota</taxon>
        <taxon>Pucciniomycotina</taxon>
        <taxon>Microbotryomycetes</taxon>
        <taxon>Sporidiobolales</taxon>
        <taxon>Sporidiobolaceae</taxon>
        <taxon>Rhodotorula</taxon>
    </lineage>
</organism>
<evidence type="ECO:0000256" key="1">
    <source>
        <dbReference type="ARBA" id="ARBA00022603"/>
    </source>
</evidence>
<keyword evidence="13" id="KW-1185">Reference proteome</keyword>